<dbReference type="EMBL" id="CP018025">
    <property type="protein sequence ID" value="APD92321.1"/>
    <property type="molecule type" value="Genomic_DNA"/>
</dbReference>
<keyword evidence="3" id="KW-0614">Plasmid</keyword>
<keyword evidence="1" id="KW-0812">Transmembrane</keyword>
<feature type="chain" id="PRO_5042148714" description="PEP-CTERM sorting domain-containing protein" evidence="2">
    <location>
        <begin position="37"/>
        <end position="307"/>
    </location>
</feature>
<dbReference type="Proteomes" id="UP000182101">
    <property type="component" value="Plasmid pAMCP48-600"/>
</dbReference>
<protein>
    <recommendedName>
        <fullName evidence="5">PEP-CTERM sorting domain-containing protein</fullName>
    </recommendedName>
</protein>
<sequence length="307" mass="34359">MRNSVMNKSSFFTGRNIVISGLSISLLAGVAFQASAGGHFSNGHAYGHCKDDRSSKSKYAKNNKHTCQSKEEEDNKLFSAQVKLETYLPFHQDSGSDIFLRYGDSNYGVADNIPWEEYDNYSHTKLYNATFSWTLTRVDQSVEFQFGDNSLSYFSEDGLWEGVGLYFDTSGDRNWLYDHAWLNLTVDEWNGDLLSNPFSYTSSLGNVDYLTLTHANQKTIDSISGTLTLDWDMNYWSHFYSDSPGDDFSVWIKGIDFGGVDYAINDIALPPLSSIEDSEAVPSPFIGAMSAIFLGVMMTSIGRKKNA</sequence>
<name>A0AAC9JGY7_9ALTE</name>
<evidence type="ECO:0000313" key="3">
    <source>
        <dbReference type="EMBL" id="APD92321.1"/>
    </source>
</evidence>
<dbReference type="AlphaFoldDB" id="A0AAC9JGY7"/>
<accession>A0AAC9JGY7</accession>
<feature type="transmembrane region" description="Helical" evidence="1">
    <location>
        <begin position="281"/>
        <end position="301"/>
    </location>
</feature>
<reference evidence="3 4" key="1">
    <citation type="submission" date="2016-11" db="EMBL/GenBank/DDBJ databases">
        <title>Networking in microbes: conjugative elements and plasmids in the genus Alteromonas.</title>
        <authorList>
            <person name="Lopez-Perez M."/>
            <person name="Ramon-Marco N."/>
            <person name="Rodriguez-Valera F."/>
        </authorList>
    </citation>
    <scope>NUCLEOTIDE SEQUENCE [LARGE SCALE GENOMIC DNA]</scope>
    <source>
        <strain evidence="3 4">CP48</strain>
        <plasmid evidence="4">pamcp48-600</plasmid>
    </source>
</reference>
<proteinExistence type="predicted"/>
<keyword evidence="1" id="KW-1133">Transmembrane helix</keyword>
<evidence type="ECO:0000313" key="4">
    <source>
        <dbReference type="Proteomes" id="UP000182101"/>
    </source>
</evidence>
<keyword evidence="2" id="KW-0732">Signal</keyword>
<organism evidence="3 4">
    <name type="scientific">Alteromonas mediterranea</name>
    <dbReference type="NCBI Taxonomy" id="314275"/>
    <lineage>
        <taxon>Bacteria</taxon>
        <taxon>Pseudomonadati</taxon>
        <taxon>Pseudomonadota</taxon>
        <taxon>Gammaproteobacteria</taxon>
        <taxon>Alteromonadales</taxon>
        <taxon>Alteromonadaceae</taxon>
        <taxon>Alteromonas/Salinimonas group</taxon>
        <taxon>Alteromonas</taxon>
    </lineage>
</organism>
<evidence type="ECO:0000256" key="1">
    <source>
        <dbReference type="SAM" id="Phobius"/>
    </source>
</evidence>
<geneLocation type="plasmid" evidence="4">
    <name>pamcp48-600</name>
</geneLocation>
<gene>
    <name evidence="3" type="ORF">BM524_20670</name>
</gene>
<evidence type="ECO:0008006" key="5">
    <source>
        <dbReference type="Google" id="ProtNLM"/>
    </source>
</evidence>
<keyword evidence="1" id="KW-0472">Membrane</keyword>
<feature type="signal peptide" evidence="2">
    <location>
        <begin position="1"/>
        <end position="36"/>
    </location>
</feature>
<dbReference type="RefSeq" id="WP_071960935.1">
    <property type="nucleotide sequence ID" value="NZ_CP018025.1"/>
</dbReference>
<evidence type="ECO:0000256" key="2">
    <source>
        <dbReference type="SAM" id="SignalP"/>
    </source>
</evidence>